<gene>
    <name evidence="1" type="ordered locus">Msil_2071</name>
</gene>
<protein>
    <recommendedName>
        <fullName evidence="3">DUF2924 domain-containing protein</fullName>
    </recommendedName>
</protein>
<dbReference type="Proteomes" id="UP000002257">
    <property type="component" value="Chromosome"/>
</dbReference>
<evidence type="ECO:0000313" key="2">
    <source>
        <dbReference type="Proteomes" id="UP000002257"/>
    </source>
</evidence>
<dbReference type="eggNOG" id="ENOG50332DQ">
    <property type="taxonomic scope" value="Bacteria"/>
</dbReference>
<keyword evidence="2" id="KW-1185">Reference proteome</keyword>
<dbReference type="EMBL" id="CP001280">
    <property type="protein sequence ID" value="ACK51011.1"/>
    <property type="molecule type" value="Genomic_DNA"/>
</dbReference>
<evidence type="ECO:0000313" key="1">
    <source>
        <dbReference type="EMBL" id="ACK51011.1"/>
    </source>
</evidence>
<sequence length="158" mass="17762">MGMSRTSFDRAAFKAEVERFRALGLEALRQEWRRLWRSEPPQISRDLFVLALGYRIQEIEHGGLGQAARRRLQTLGKALREKGRAVPPPGSDLKPGCRLIREWHGRSHSVTVLEDGFEYDGETYPSLTQIAKKITSAHWSGPRFFGLLPANGDGGPHA</sequence>
<dbReference type="Pfam" id="PF11149">
    <property type="entry name" value="DUF2924"/>
    <property type="match status" value="1"/>
</dbReference>
<dbReference type="STRING" id="395965.Msil_2071"/>
<accession>B8ERF9</accession>
<dbReference type="HOGENOM" id="CLU_124387_1_0_5"/>
<evidence type="ECO:0008006" key="3">
    <source>
        <dbReference type="Google" id="ProtNLM"/>
    </source>
</evidence>
<proteinExistence type="predicted"/>
<dbReference type="KEGG" id="msl:Msil_2071"/>
<dbReference type="InterPro" id="IPR021322">
    <property type="entry name" value="DUF2924"/>
</dbReference>
<organism evidence="1 2">
    <name type="scientific">Methylocella silvestris (strain DSM 15510 / CIP 108128 / LMG 27833 / NCIMB 13906 / BL2)</name>
    <dbReference type="NCBI Taxonomy" id="395965"/>
    <lineage>
        <taxon>Bacteria</taxon>
        <taxon>Pseudomonadati</taxon>
        <taxon>Pseudomonadota</taxon>
        <taxon>Alphaproteobacteria</taxon>
        <taxon>Hyphomicrobiales</taxon>
        <taxon>Beijerinckiaceae</taxon>
        <taxon>Methylocella</taxon>
    </lineage>
</organism>
<dbReference type="AlphaFoldDB" id="B8ERF9"/>
<reference evidence="1 2" key="1">
    <citation type="journal article" date="2010" name="J. Bacteriol.">
        <title>Complete genome sequence of the aerobic facultative methanotroph Methylocella silvestris BL2.</title>
        <authorList>
            <person name="Chen Y."/>
            <person name="Crombie A."/>
            <person name="Rahman M.T."/>
            <person name="Dedysh S.N."/>
            <person name="Liesack W."/>
            <person name="Stott M.B."/>
            <person name="Alam M."/>
            <person name="Theisen A.R."/>
            <person name="Murrell J.C."/>
            <person name="Dunfield P.F."/>
        </authorList>
    </citation>
    <scope>NUCLEOTIDE SEQUENCE [LARGE SCALE GENOMIC DNA]</scope>
    <source>
        <strain evidence="2">DSM 15510 / CIP 108128 / LMG 27833 / NCIMB 13906 / BL2</strain>
    </source>
</reference>
<name>B8ERF9_METSB</name>